<proteinExistence type="predicted"/>
<dbReference type="AlphaFoldDB" id="A0A1Y1UST7"/>
<feature type="transmembrane region" description="Helical" evidence="2">
    <location>
        <begin position="76"/>
        <end position="97"/>
    </location>
</feature>
<accession>A0A1Y1UST7</accession>
<keyword evidence="2" id="KW-0472">Membrane</keyword>
<feature type="compositionally biased region" description="Acidic residues" evidence="1">
    <location>
        <begin position="19"/>
        <end position="32"/>
    </location>
</feature>
<evidence type="ECO:0000256" key="2">
    <source>
        <dbReference type="SAM" id="Phobius"/>
    </source>
</evidence>
<name>A0A1Y1UST7_9TREE</name>
<organism evidence="3 4">
    <name type="scientific">Kockovaella imperatae</name>
    <dbReference type="NCBI Taxonomy" id="4999"/>
    <lineage>
        <taxon>Eukaryota</taxon>
        <taxon>Fungi</taxon>
        <taxon>Dikarya</taxon>
        <taxon>Basidiomycota</taxon>
        <taxon>Agaricomycotina</taxon>
        <taxon>Tremellomycetes</taxon>
        <taxon>Tremellales</taxon>
        <taxon>Cuniculitremaceae</taxon>
        <taxon>Kockovaella</taxon>
    </lineage>
</organism>
<feature type="compositionally biased region" description="Basic residues" evidence="1">
    <location>
        <begin position="1"/>
        <end position="13"/>
    </location>
</feature>
<dbReference type="Proteomes" id="UP000193218">
    <property type="component" value="Unassembled WGS sequence"/>
</dbReference>
<dbReference type="EMBL" id="NBSH01000002">
    <property type="protein sequence ID" value="ORX40265.1"/>
    <property type="molecule type" value="Genomic_DNA"/>
</dbReference>
<protein>
    <submittedName>
        <fullName evidence="3">Uncharacterized protein</fullName>
    </submittedName>
</protein>
<dbReference type="OrthoDB" id="2563070at2759"/>
<sequence length="178" mass="20082">MAQTRQRTKGQRTPKKEDLDEGPVLDEQEQEDEIEKLRTANEASTKHADTSFDLGIIIASAFHIMDLMRFLRDDQLAATGLCVAQLVMLPLSLSHKWLPAPIYDFAATYHTYIVCVQLVALAFLVDVTWADEPTWAEILRFALPSINAIFVEVQHRSAVAAEEALKRLEKKKYNVKGA</sequence>
<keyword evidence="2" id="KW-0812">Transmembrane</keyword>
<dbReference type="InParanoid" id="A0A1Y1UST7"/>
<evidence type="ECO:0000256" key="1">
    <source>
        <dbReference type="SAM" id="MobiDB-lite"/>
    </source>
</evidence>
<feature type="region of interest" description="Disordered" evidence="1">
    <location>
        <begin position="1"/>
        <end position="32"/>
    </location>
</feature>
<dbReference type="RefSeq" id="XP_021874050.1">
    <property type="nucleotide sequence ID" value="XM_022017899.1"/>
</dbReference>
<dbReference type="GeneID" id="33559708"/>
<keyword evidence="2" id="KW-1133">Transmembrane helix</keyword>
<gene>
    <name evidence="3" type="ORF">BD324DRAFT_648854</name>
</gene>
<reference evidence="3 4" key="1">
    <citation type="submission" date="2017-03" db="EMBL/GenBank/DDBJ databases">
        <title>Widespread Adenine N6-methylation of Active Genes in Fungi.</title>
        <authorList>
            <consortium name="DOE Joint Genome Institute"/>
            <person name="Mondo S.J."/>
            <person name="Dannebaum R.O."/>
            <person name="Kuo R.C."/>
            <person name="Louie K.B."/>
            <person name="Bewick A.J."/>
            <person name="Labutti K."/>
            <person name="Haridas S."/>
            <person name="Kuo A."/>
            <person name="Salamov A."/>
            <person name="Ahrendt S.R."/>
            <person name="Lau R."/>
            <person name="Bowen B.P."/>
            <person name="Lipzen A."/>
            <person name="Sullivan W."/>
            <person name="Andreopoulos W.B."/>
            <person name="Clum A."/>
            <person name="Lindquist E."/>
            <person name="Daum C."/>
            <person name="Northen T.R."/>
            <person name="Ramamoorthy G."/>
            <person name="Schmitz R.J."/>
            <person name="Gryganskyi A."/>
            <person name="Culley D."/>
            <person name="Magnuson J."/>
            <person name="James T.Y."/>
            <person name="O'Malley M.A."/>
            <person name="Stajich J.E."/>
            <person name="Spatafora J.W."/>
            <person name="Visel A."/>
            <person name="Grigoriev I.V."/>
        </authorList>
    </citation>
    <scope>NUCLEOTIDE SEQUENCE [LARGE SCALE GENOMIC DNA]</scope>
    <source>
        <strain evidence="3 4">NRRL Y-17943</strain>
    </source>
</reference>
<keyword evidence="4" id="KW-1185">Reference proteome</keyword>
<comment type="caution">
    <text evidence="3">The sequence shown here is derived from an EMBL/GenBank/DDBJ whole genome shotgun (WGS) entry which is preliminary data.</text>
</comment>
<feature type="transmembrane region" description="Helical" evidence="2">
    <location>
        <begin position="109"/>
        <end position="130"/>
    </location>
</feature>
<evidence type="ECO:0000313" key="4">
    <source>
        <dbReference type="Proteomes" id="UP000193218"/>
    </source>
</evidence>
<evidence type="ECO:0000313" key="3">
    <source>
        <dbReference type="EMBL" id="ORX40265.1"/>
    </source>
</evidence>